<dbReference type="InterPro" id="IPR005174">
    <property type="entry name" value="KIB1-4_b-propeller"/>
</dbReference>
<organism evidence="2 5">
    <name type="scientific">Medicago truncatula</name>
    <name type="common">Barrel medic</name>
    <name type="synonym">Medicago tribuloides</name>
    <dbReference type="NCBI Taxonomy" id="3880"/>
    <lineage>
        <taxon>Eukaryota</taxon>
        <taxon>Viridiplantae</taxon>
        <taxon>Streptophyta</taxon>
        <taxon>Embryophyta</taxon>
        <taxon>Tracheophyta</taxon>
        <taxon>Spermatophyta</taxon>
        <taxon>Magnoliopsida</taxon>
        <taxon>eudicotyledons</taxon>
        <taxon>Gunneridae</taxon>
        <taxon>Pentapetalae</taxon>
        <taxon>rosids</taxon>
        <taxon>fabids</taxon>
        <taxon>Fabales</taxon>
        <taxon>Fabaceae</taxon>
        <taxon>Papilionoideae</taxon>
        <taxon>50 kb inversion clade</taxon>
        <taxon>NPAAA clade</taxon>
        <taxon>Hologalegina</taxon>
        <taxon>IRL clade</taxon>
        <taxon>Trifolieae</taxon>
        <taxon>Medicago</taxon>
    </lineage>
</organism>
<dbReference type="Pfam" id="PF03478">
    <property type="entry name" value="Beta-prop_KIB1-4"/>
    <property type="match status" value="1"/>
</dbReference>
<dbReference type="HOGENOM" id="CLU_019286_1_0_1"/>
<dbReference type="EnsemblPlants" id="KEH23909">
    <property type="protein sequence ID" value="KEH23909"/>
    <property type="gene ID" value="MTR_7g096720"/>
</dbReference>
<reference evidence="2 5" key="2">
    <citation type="journal article" date="2014" name="BMC Genomics">
        <title>An improved genome release (version Mt4.0) for the model legume Medicago truncatula.</title>
        <authorList>
            <person name="Tang H."/>
            <person name="Krishnakumar V."/>
            <person name="Bidwell S."/>
            <person name="Rosen B."/>
            <person name="Chan A."/>
            <person name="Zhou S."/>
            <person name="Gentzbittel L."/>
            <person name="Childs K.L."/>
            <person name="Yandell M."/>
            <person name="Gundlach H."/>
            <person name="Mayer K.F."/>
            <person name="Schwartz D.C."/>
            <person name="Town C.D."/>
        </authorList>
    </citation>
    <scope>GENOME REANNOTATION</scope>
    <source>
        <strain evidence="2">A17</strain>
        <strain evidence="4 5">cv. Jemalong A17</strain>
    </source>
</reference>
<evidence type="ECO:0000313" key="3">
    <source>
        <dbReference type="EMBL" id="RHN48192.1"/>
    </source>
</evidence>
<accession>A0A072U2J1</accession>
<reference evidence="4" key="3">
    <citation type="submission" date="2015-04" db="UniProtKB">
        <authorList>
            <consortium name="EnsemblPlants"/>
        </authorList>
    </citation>
    <scope>IDENTIFICATION</scope>
    <source>
        <strain evidence="4">cv. Jemalong A17</strain>
    </source>
</reference>
<dbReference type="PANTHER" id="PTHR47123:SF28">
    <property type="entry name" value="F-BOX DOMAIN-CONTAINING PROTEIN"/>
    <property type="match status" value="1"/>
</dbReference>
<dbReference type="OrthoDB" id="638130at2759"/>
<reference evidence="2 5" key="1">
    <citation type="journal article" date="2011" name="Nature">
        <title>The Medicago genome provides insight into the evolution of rhizobial symbioses.</title>
        <authorList>
            <person name="Young N.D."/>
            <person name="Debelle F."/>
            <person name="Oldroyd G.E."/>
            <person name="Geurts R."/>
            <person name="Cannon S.B."/>
            <person name="Udvardi M.K."/>
            <person name="Benedito V.A."/>
            <person name="Mayer K.F."/>
            <person name="Gouzy J."/>
            <person name="Schoof H."/>
            <person name="Van de Peer Y."/>
            <person name="Proost S."/>
            <person name="Cook D.R."/>
            <person name="Meyers B.C."/>
            <person name="Spannagl M."/>
            <person name="Cheung F."/>
            <person name="De Mita S."/>
            <person name="Krishnakumar V."/>
            <person name="Gundlach H."/>
            <person name="Zhou S."/>
            <person name="Mudge J."/>
            <person name="Bharti A.K."/>
            <person name="Murray J.D."/>
            <person name="Naoumkina M.A."/>
            <person name="Rosen B."/>
            <person name="Silverstein K.A."/>
            <person name="Tang H."/>
            <person name="Rombauts S."/>
            <person name="Zhao P.X."/>
            <person name="Zhou P."/>
            <person name="Barbe V."/>
            <person name="Bardou P."/>
            <person name="Bechner M."/>
            <person name="Bellec A."/>
            <person name="Berger A."/>
            <person name="Berges H."/>
            <person name="Bidwell S."/>
            <person name="Bisseling T."/>
            <person name="Choisne N."/>
            <person name="Couloux A."/>
            <person name="Denny R."/>
            <person name="Deshpande S."/>
            <person name="Dai X."/>
            <person name="Doyle J.J."/>
            <person name="Dudez A.M."/>
            <person name="Farmer A.D."/>
            <person name="Fouteau S."/>
            <person name="Franken C."/>
            <person name="Gibelin C."/>
            <person name="Gish J."/>
            <person name="Goldstein S."/>
            <person name="Gonzalez A.J."/>
            <person name="Green P.J."/>
            <person name="Hallab A."/>
            <person name="Hartog M."/>
            <person name="Hua A."/>
            <person name="Humphray S.J."/>
            <person name="Jeong D.H."/>
            <person name="Jing Y."/>
            <person name="Jocker A."/>
            <person name="Kenton S.M."/>
            <person name="Kim D.J."/>
            <person name="Klee K."/>
            <person name="Lai H."/>
            <person name="Lang C."/>
            <person name="Lin S."/>
            <person name="Macmil S.L."/>
            <person name="Magdelenat G."/>
            <person name="Matthews L."/>
            <person name="McCorrison J."/>
            <person name="Monaghan E.L."/>
            <person name="Mun J.H."/>
            <person name="Najar F.Z."/>
            <person name="Nicholson C."/>
            <person name="Noirot C."/>
            <person name="O'Bleness M."/>
            <person name="Paule C.R."/>
            <person name="Poulain J."/>
            <person name="Prion F."/>
            <person name="Qin B."/>
            <person name="Qu C."/>
            <person name="Retzel E.F."/>
            <person name="Riddle C."/>
            <person name="Sallet E."/>
            <person name="Samain S."/>
            <person name="Samson N."/>
            <person name="Sanders I."/>
            <person name="Saurat O."/>
            <person name="Scarpelli C."/>
            <person name="Schiex T."/>
            <person name="Segurens B."/>
            <person name="Severin A.J."/>
            <person name="Sherrier D.J."/>
            <person name="Shi R."/>
            <person name="Sims S."/>
            <person name="Singer S.R."/>
            <person name="Sinharoy S."/>
            <person name="Sterck L."/>
            <person name="Viollet A."/>
            <person name="Wang B.B."/>
            <person name="Wang K."/>
            <person name="Wang M."/>
            <person name="Wang X."/>
            <person name="Warfsmann J."/>
            <person name="Weissenbach J."/>
            <person name="White D.D."/>
            <person name="White J.D."/>
            <person name="Wiley G.B."/>
            <person name="Wincker P."/>
            <person name="Xing Y."/>
            <person name="Yang L."/>
            <person name="Yao Z."/>
            <person name="Ying F."/>
            <person name="Zhai J."/>
            <person name="Zhou L."/>
            <person name="Zuber A."/>
            <person name="Denarie J."/>
            <person name="Dixon R.A."/>
            <person name="May G.D."/>
            <person name="Schwartz D.C."/>
            <person name="Rogers J."/>
            <person name="Quetier F."/>
            <person name="Town C.D."/>
            <person name="Roe B.A."/>
        </authorList>
    </citation>
    <scope>NUCLEOTIDE SEQUENCE [LARGE SCALE GENOMIC DNA]</scope>
    <source>
        <strain evidence="2">A17</strain>
        <strain evidence="4 5">cv. Jemalong A17</strain>
    </source>
</reference>
<dbReference type="KEGG" id="mtr:25499245"/>
<dbReference type="Proteomes" id="UP000265566">
    <property type="component" value="Chromosome 7"/>
</dbReference>
<evidence type="ECO:0000313" key="5">
    <source>
        <dbReference type="Proteomes" id="UP000002051"/>
    </source>
</evidence>
<reference evidence="3" key="4">
    <citation type="journal article" date="2018" name="Nat. Plants">
        <title>Whole-genome landscape of Medicago truncatula symbiotic genes.</title>
        <authorList>
            <person name="Pecrix Y."/>
            <person name="Gamas P."/>
            <person name="Carrere S."/>
        </authorList>
    </citation>
    <scope>NUCLEOTIDE SEQUENCE</scope>
    <source>
        <tissue evidence="3">Leaves</tissue>
    </source>
</reference>
<dbReference type="EMBL" id="PSQE01000007">
    <property type="protein sequence ID" value="RHN48192.1"/>
    <property type="molecule type" value="Genomic_DNA"/>
</dbReference>
<dbReference type="AlphaFoldDB" id="A0A072U2J1"/>
<dbReference type="GO" id="GO:0016567">
    <property type="term" value="P:protein ubiquitination"/>
    <property type="evidence" value="ECO:0000318"/>
    <property type="project" value="GO_Central"/>
</dbReference>
<dbReference type="Proteomes" id="UP000002051">
    <property type="component" value="Unassembled WGS sequence"/>
</dbReference>
<dbReference type="Gramene" id="rna42880">
    <property type="protein sequence ID" value="RHN48192.1"/>
    <property type="gene ID" value="gene42880"/>
</dbReference>
<evidence type="ECO:0000313" key="4">
    <source>
        <dbReference type="EnsemblPlants" id="KEH23909"/>
    </source>
</evidence>
<evidence type="ECO:0000259" key="1">
    <source>
        <dbReference type="Pfam" id="PF03478"/>
    </source>
</evidence>
<dbReference type="InterPro" id="IPR051304">
    <property type="entry name" value="SCF_F-box_domain"/>
</dbReference>
<dbReference type="PANTHER" id="PTHR47123">
    <property type="entry name" value="F-BOX PROTEIN SKIP23"/>
    <property type="match status" value="1"/>
</dbReference>
<dbReference type="STRING" id="3880.A0A072U2J1"/>
<sequence>MNVMDMNKVVECSNSNLLEDLWVIISKKLNTTIDVVRFRSICRFWRSLLPPPPASHNLCIPHQNYFLLQTKIYHIEPSPHDHNPSTSCSNQGGIIKVFQNSNSSKLYLFDLFTNTRIRAEENTEKVLDLMNFRVVELSEVYTRSHHEDKIGFKCASRNNVCNVCNICKVILFSIEGRCMVFALHNDKELTVSNIGEKENIMLNDDCRENKYFDDIIHYKGQLYVVDKMGTIFWINALSLKLVQFSPKNMYHCAENRHIRVNSNINKKQLVEYDGGLYVVDLYINDERYYKRGYFLKAVFVEVYKLDQEWGKWLKVKDLGDVSFVLDKDTNFALLARDYYGCEENCIYFYYESRASCFNLKSLESKPADKFWIGPTLFHPVIN</sequence>
<name>A0A072U2J1_MEDTR</name>
<keyword evidence="5" id="KW-1185">Reference proteome</keyword>
<gene>
    <name evidence="4" type="primary">25499245</name>
    <name evidence="2" type="ordered locus">MTR_7g096720</name>
    <name evidence="3" type="ORF">MtrunA17_Chr7g0261121</name>
</gene>
<evidence type="ECO:0000313" key="2">
    <source>
        <dbReference type="EMBL" id="KEH23909.1"/>
    </source>
</evidence>
<protein>
    <submittedName>
        <fullName evidence="2">F-box protein</fullName>
    </submittedName>
</protein>
<dbReference type="EMBL" id="CM001223">
    <property type="protein sequence ID" value="KEH23909.1"/>
    <property type="molecule type" value="Genomic_DNA"/>
</dbReference>
<feature type="domain" description="KIB1-4 beta-propeller" evidence="1">
    <location>
        <begin position="70"/>
        <end position="349"/>
    </location>
</feature>
<proteinExistence type="predicted"/>